<dbReference type="EMBL" id="LAZR01000825">
    <property type="protein sequence ID" value="KKN56970.1"/>
    <property type="molecule type" value="Genomic_DNA"/>
</dbReference>
<dbReference type="InterPro" id="IPR025309">
    <property type="entry name" value="KTSC_dom"/>
</dbReference>
<feature type="domain" description="KTSC" evidence="2">
    <location>
        <begin position="79"/>
        <end position="149"/>
    </location>
</feature>
<dbReference type="AlphaFoldDB" id="A0A0F9RK87"/>
<reference evidence="3" key="1">
    <citation type="journal article" date="2015" name="Nature">
        <title>Complex archaea that bridge the gap between prokaryotes and eukaryotes.</title>
        <authorList>
            <person name="Spang A."/>
            <person name="Saw J.H."/>
            <person name="Jorgensen S.L."/>
            <person name="Zaremba-Niedzwiedzka K."/>
            <person name="Martijn J."/>
            <person name="Lind A.E."/>
            <person name="van Eijk R."/>
            <person name="Schleper C."/>
            <person name="Guy L."/>
            <person name="Ettema T.J."/>
        </authorList>
    </citation>
    <scope>NUCLEOTIDE SEQUENCE</scope>
</reference>
<gene>
    <name evidence="3" type="ORF">LCGC14_0566920</name>
</gene>
<dbReference type="Pfam" id="PF13619">
    <property type="entry name" value="KTSC"/>
    <property type="match status" value="1"/>
</dbReference>
<name>A0A0F9RK87_9ZZZZ</name>
<protein>
    <recommendedName>
        <fullName evidence="2">KTSC domain-containing protein</fullName>
    </recommendedName>
</protein>
<accession>A0A0F9RK87</accession>
<evidence type="ECO:0000313" key="3">
    <source>
        <dbReference type="EMBL" id="KKN56970.1"/>
    </source>
</evidence>
<evidence type="ECO:0000256" key="1">
    <source>
        <dbReference type="SAM" id="MobiDB-lite"/>
    </source>
</evidence>
<feature type="compositionally biased region" description="Basic residues" evidence="1">
    <location>
        <begin position="13"/>
        <end position="24"/>
    </location>
</feature>
<feature type="region of interest" description="Disordered" evidence="1">
    <location>
        <begin position="1"/>
        <end position="24"/>
    </location>
</feature>
<organism evidence="3">
    <name type="scientific">marine sediment metagenome</name>
    <dbReference type="NCBI Taxonomy" id="412755"/>
    <lineage>
        <taxon>unclassified sequences</taxon>
        <taxon>metagenomes</taxon>
        <taxon>ecological metagenomes</taxon>
    </lineage>
</organism>
<proteinExistence type="predicted"/>
<comment type="caution">
    <text evidence="3">The sequence shown here is derived from an EMBL/GenBank/DDBJ whole genome shotgun (WGS) entry which is preliminary data.</text>
</comment>
<feature type="compositionally biased region" description="Polar residues" evidence="1">
    <location>
        <begin position="1"/>
        <end position="12"/>
    </location>
</feature>
<sequence>MSQLGSKQSIKSFNRKRKQIRKKGKRIIKQTIALRNVKKRALKKRQERTIITSKVISPRHKADLIRPTQPFALKRSSLESTAIKSFDYDPLTLSLVIQFWIVKVQNKVIISKRPGGKYIFFQVPDSVHNNFIKASSKGRFFNANIKNKYSFSKIG</sequence>
<evidence type="ECO:0000259" key="2">
    <source>
        <dbReference type="Pfam" id="PF13619"/>
    </source>
</evidence>